<feature type="signal peptide" evidence="1">
    <location>
        <begin position="1"/>
        <end position="22"/>
    </location>
</feature>
<dbReference type="EMBL" id="BAQD01000014">
    <property type="protein sequence ID" value="GBQ06681.1"/>
    <property type="molecule type" value="Genomic_DNA"/>
</dbReference>
<evidence type="ECO:0000313" key="3">
    <source>
        <dbReference type="Proteomes" id="UP001062901"/>
    </source>
</evidence>
<sequence>MVKAHRLVGLGLTSCLALGACATPGEESRPDVYDQSQVNAIQRGRVVTVISVSAARVRVDNSQNHETSQIVGGILGAALGAGLASGAGGAGWGGGLAAGAGGGAAGALAGGAINQGRTIVKGVTIAYQDRAGGEALLSTQVGRPCEYHPGTALLVTTSSGETRVQPNASCPTK</sequence>
<evidence type="ECO:0000313" key="2">
    <source>
        <dbReference type="EMBL" id="GBQ06681.1"/>
    </source>
</evidence>
<gene>
    <name evidence="2" type="ORF">AA15669_1043</name>
</gene>
<dbReference type="PROSITE" id="PS51257">
    <property type="entry name" value="PROKAR_LIPOPROTEIN"/>
    <property type="match status" value="1"/>
</dbReference>
<proteinExistence type="predicted"/>
<feature type="chain" id="PRO_5045951440" evidence="1">
    <location>
        <begin position="23"/>
        <end position="173"/>
    </location>
</feature>
<comment type="caution">
    <text evidence="2">The sequence shown here is derived from an EMBL/GenBank/DDBJ whole genome shotgun (WGS) entry which is preliminary data.</text>
</comment>
<protein>
    <submittedName>
        <fullName evidence="2">Outer membrane lipoprotein</fullName>
    </submittedName>
</protein>
<name>A0ABQ0NZ10_9PROT</name>
<dbReference type="RefSeq" id="WP_018980736.1">
    <property type="nucleotide sequence ID" value="NZ_BAQD01000014.1"/>
</dbReference>
<keyword evidence="3" id="KW-1185">Reference proteome</keyword>
<organism evidence="2 3">
    <name type="scientific">Saccharibacter floricola DSM 15669</name>
    <dbReference type="NCBI Taxonomy" id="1123227"/>
    <lineage>
        <taxon>Bacteria</taxon>
        <taxon>Pseudomonadati</taxon>
        <taxon>Pseudomonadota</taxon>
        <taxon>Alphaproteobacteria</taxon>
        <taxon>Acetobacterales</taxon>
        <taxon>Acetobacteraceae</taxon>
        <taxon>Saccharibacter</taxon>
    </lineage>
</organism>
<dbReference type="Proteomes" id="UP001062901">
    <property type="component" value="Unassembled WGS sequence"/>
</dbReference>
<keyword evidence="2" id="KW-0449">Lipoprotein</keyword>
<accession>A0ABQ0NZ10</accession>
<keyword evidence="1" id="KW-0732">Signal</keyword>
<reference evidence="2" key="1">
    <citation type="submission" date="2013-04" db="EMBL/GenBank/DDBJ databases">
        <title>The genome sequencing project of 58 acetic acid bacteria.</title>
        <authorList>
            <person name="Okamoto-Kainuma A."/>
            <person name="Ishikawa M."/>
            <person name="Umino S."/>
            <person name="Koizumi Y."/>
            <person name="Shiwa Y."/>
            <person name="Yoshikawa H."/>
            <person name="Matsutani M."/>
            <person name="Matsushita K."/>
        </authorList>
    </citation>
    <scope>NUCLEOTIDE SEQUENCE</scope>
    <source>
        <strain evidence="2">DSM 15669</strain>
    </source>
</reference>
<evidence type="ECO:0000256" key="1">
    <source>
        <dbReference type="SAM" id="SignalP"/>
    </source>
</evidence>